<protein>
    <recommendedName>
        <fullName evidence="4">Lipoprotein</fullName>
    </recommendedName>
</protein>
<keyword evidence="1" id="KW-0732">Signal</keyword>
<dbReference type="RefSeq" id="WP_344732426.1">
    <property type="nucleotide sequence ID" value="NZ_BAAAZH010000010.1"/>
</dbReference>
<sequence>MPHRIRRSLLLLAAVAVTTATAACGGDAPTADGPVIRGYSADGDFPAAQVEGQLRRAGDCLVVGTAVAVWTDAASWDADADAVAVGDDRYVVGTDVRLAGGFYDRGGWQDVVTDDAVAPLQDCLDSSGLETVALVR</sequence>
<accession>A0ABP7XHM1</accession>
<gene>
    <name evidence="2" type="ORF">GCM10022215_12630</name>
</gene>
<evidence type="ECO:0000256" key="1">
    <source>
        <dbReference type="SAM" id="SignalP"/>
    </source>
</evidence>
<feature type="chain" id="PRO_5045472665" description="Lipoprotein" evidence="1">
    <location>
        <begin position="23"/>
        <end position="136"/>
    </location>
</feature>
<keyword evidence="3" id="KW-1185">Reference proteome</keyword>
<evidence type="ECO:0000313" key="3">
    <source>
        <dbReference type="Proteomes" id="UP001501495"/>
    </source>
</evidence>
<comment type="caution">
    <text evidence="2">The sequence shown here is derived from an EMBL/GenBank/DDBJ whole genome shotgun (WGS) entry which is preliminary data.</text>
</comment>
<name>A0ABP7XHM1_9ACTN</name>
<dbReference type="Proteomes" id="UP001501495">
    <property type="component" value="Unassembled WGS sequence"/>
</dbReference>
<proteinExistence type="predicted"/>
<dbReference type="PROSITE" id="PS51257">
    <property type="entry name" value="PROKAR_LIPOPROTEIN"/>
    <property type="match status" value="1"/>
</dbReference>
<evidence type="ECO:0000313" key="2">
    <source>
        <dbReference type="EMBL" id="GAA4114503.1"/>
    </source>
</evidence>
<organism evidence="2 3">
    <name type="scientific">Nocardioides fonticola</name>
    <dbReference type="NCBI Taxonomy" id="450363"/>
    <lineage>
        <taxon>Bacteria</taxon>
        <taxon>Bacillati</taxon>
        <taxon>Actinomycetota</taxon>
        <taxon>Actinomycetes</taxon>
        <taxon>Propionibacteriales</taxon>
        <taxon>Nocardioidaceae</taxon>
        <taxon>Nocardioides</taxon>
    </lineage>
</organism>
<dbReference type="EMBL" id="BAAAZH010000010">
    <property type="protein sequence ID" value="GAA4114503.1"/>
    <property type="molecule type" value="Genomic_DNA"/>
</dbReference>
<evidence type="ECO:0008006" key="4">
    <source>
        <dbReference type="Google" id="ProtNLM"/>
    </source>
</evidence>
<feature type="signal peptide" evidence="1">
    <location>
        <begin position="1"/>
        <end position="22"/>
    </location>
</feature>
<reference evidence="3" key="1">
    <citation type="journal article" date="2019" name="Int. J. Syst. Evol. Microbiol.">
        <title>The Global Catalogue of Microorganisms (GCM) 10K type strain sequencing project: providing services to taxonomists for standard genome sequencing and annotation.</title>
        <authorList>
            <consortium name="The Broad Institute Genomics Platform"/>
            <consortium name="The Broad Institute Genome Sequencing Center for Infectious Disease"/>
            <person name="Wu L."/>
            <person name="Ma J."/>
        </authorList>
    </citation>
    <scope>NUCLEOTIDE SEQUENCE [LARGE SCALE GENOMIC DNA]</scope>
    <source>
        <strain evidence="3">JCM 16703</strain>
    </source>
</reference>